<dbReference type="VEuPathDB" id="FungiDB:H310_08745"/>
<proteinExistence type="predicted"/>
<evidence type="ECO:0000313" key="1">
    <source>
        <dbReference type="EMBL" id="ETV98629.1"/>
    </source>
</evidence>
<accession>A0A024TXB6</accession>
<reference evidence="1" key="1">
    <citation type="submission" date="2013-12" db="EMBL/GenBank/DDBJ databases">
        <title>The Genome Sequence of Aphanomyces invadans NJM9701.</title>
        <authorList>
            <consortium name="The Broad Institute Genomics Platform"/>
            <person name="Russ C."/>
            <person name="Tyler B."/>
            <person name="van West P."/>
            <person name="Dieguez-Uribeondo J."/>
            <person name="Young S.K."/>
            <person name="Zeng Q."/>
            <person name="Gargeya S."/>
            <person name="Fitzgerald M."/>
            <person name="Abouelleil A."/>
            <person name="Alvarado L."/>
            <person name="Chapman S.B."/>
            <person name="Gainer-Dewar J."/>
            <person name="Goldberg J."/>
            <person name="Griggs A."/>
            <person name="Gujja S."/>
            <person name="Hansen M."/>
            <person name="Howarth C."/>
            <person name="Imamovic A."/>
            <person name="Ireland A."/>
            <person name="Larimer J."/>
            <person name="McCowan C."/>
            <person name="Murphy C."/>
            <person name="Pearson M."/>
            <person name="Poon T.W."/>
            <person name="Priest M."/>
            <person name="Roberts A."/>
            <person name="Saif S."/>
            <person name="Shea T."/>
            <person name="Sykes S."/>
            <person name="Wortman J."/>
            <person name="Nusbaum C."/>
            <person name="Birren B."/>
        </authorList>
    </citation>
    <scope>NUCLEOTIDE SEQUENCE [LARGE SCALE GENOMIC DNA]</scope>
    <source>
        <strain evidence="1">NJM9701</strain>
    </source>
</reference>
<dbReference type="EMBL" id="KI913969">
    <property type="protein sequence ID" value="ETV98629.1"/>
    <property type="molecule type" value="Genomic_DNA"/>
</dbReference>
<gene>
    <name evidence="1" type="ORF">H310_08745</name>
</gene>
<protein>
    <submittedName>
        <fullName evidence="1">Uncharacterized protein</fullName>
    </submittedName>
</protein>
<dbReference type="RefSeq" id="XP_008872826.1">
    <property type="nucleotide sequence ID" value="XM_008874604.1"/>
</dbReference>
<dbReference type="AlphaFoldDB" id="A0A024TXB6"/>
<organism evidence="1">
    <name type="scientific">Aphanomyces invadans</name>
    <dbReference type="NCBI Taxonomy" id="157072"/>
    <lineage>
        <taxon>Eukaryota</taxon>
        <taxon>Sar</taxon>
        <taxon>Stramenopiles</taxon>
        <taxon>Oomycota</taxon>
        <taxon>Saprolegniomycetes</taxon>
        <taxon>Saprolegniales</taxon>
        <taxon>Verrucalvaceae</taxon>
        <taxon>Aphanomyces</taxon>
    </lineage>
</organism>
<sequence length="338" mass="36449">MKRNVDVMYHTALRRYTAKLTGNCARLTCCVCVSAYSVMSVILATSPAKVTTSRNPRAQSTRNIHEKKAKLLSSGSNNRARKIEMGPSVLPNWKISIGKLATSAVAFVDMSTMRCPRSGATYVFVNVIVALRSAGHAESNCTSRHVSSIDCGDATTSWDRMAAATVLLRRNGIIAAIAIEVHCLLNDVRLKIPWATWLAPTSGHRMLPPTVSKFKSAHSCGTGSSKNMPSSILKYESCAATLRHRLCRNVENIACTTRLKPWGHGMWNASMDPNGPSAVWTSRNVAGNGLTRVPFTSKSDSMEVLAKRCDALDRTRLAPATSLALNGATAAKSLASAQ</sequence>
<name>A0A024TXB6_9STRA</name>
<dbReference type="GeneID" id="20085795"/>